<dbReference type="Gene3D" id="3.50.50.60">
    <property type="entry name" value="FAD/NAD(P)-binding domain"/>
    <property type="match status" value="2"/>
</dbReference>
<dbReference type="Proteomes" id="UP001345827">
    <property type="component" value="Unassembled WGS sequence"/>
</dbReference>
<gene>
    <name evidence="6" type="ORF">LTR25_005898</name>
</gene>
<evidence type="ECO:0000313" key="6">
    <source>
        <dbReference type="EMBL" id="KAK5535996.1"/>
    </source>
</evidence>
<feature type="region of interest" description="Disordered" evidence="5">
    <location>
        <begin position="610"/>
        <end position="631"/>
    </location>
</feature>
<keyword evidence="7" id="KW-1185">Reference proteome</keyword>
<dbReference type="GO" id="GO:0004499">
    <property type="term" value="F:N,N-dimethylaniline monooxygenase activity"/>
    <property type="evidence" value="ECO:0007669"/>
    <property type="project" value="InterPro"/>
</dbReference>
<dbReference type="AlphaFoldDB" id="A0AAV9Q569"/>
<protein>
    <recommendedName>
        <fullName evidence="8">Flavin-binding monooxygenase</fullName>
    </recommendedName>
</protein>
<keyword evidence="3" id="KW-0274">FAD</keyword>
<sequence length="631" mass="71422">MGSIGYKVTSDEYAHPLISERAIDEPRPLKVIYIGAGVSGICAAIQFPKAVPNLELAIYEKNADVGGTWFENRLRLRYSNWGPRPALPTDSFTDIPAHSYQLSYESNVEWSKFYAGAPEILEYWRKVADKYDIRKYMNFNRKCIEARWNEETCKWHAKFQKVGSDEIVEDVGDVFMMGSGVLNEWKWPDIKGLHDFKGKLIHSANWDTSYDATGQSIAVIGAGSSGIQIVPNLQPKVKSMDCYIRGRTWIAASFGNELVRERNDGQDGNFEYTKEEREKWRKDPESYIKYRKALEVGMQGNFALTHRGTKEHEGATVQFKQDMAKRLAMKQEIADHLIPDFPPLCKRLTPGPGYLEALTADNVNVVYDKISHVDETGITTTDGKHRAVDTIICATGFDTSFQGRFPIYGRGGVNLQDRYKVRPETYLTVSVDQFPNFFQSLGPNAGVGNGSLLIIAEAIALYVVQILQRLAQGNVKTIEPKRKQVQNFTNYCDAYFKRTVFSAECFSWYKSAPPNATPEERRRGRITALWPGSSIHAIKALERVRFDDFEMTTVDDNEFGWFGDGWAIAERSGDVEGLSWYLNGTRFTHEPLEKGEKLVVTEEKVVKHAEEGTHKGEIAEEYQIPDGIPTT</sequence>
<evidence type="ECO:0000256" key="3">
    <source>
        <dbReference type="ARBA" id="ARBA00022827"/>
    </source>
</evidence>
<accession>A0AAV9Q569</accession>
<dbReference type="GO" id="GO:0050661">
    <property type="term" value="F:NADP binding"/>
    <property type="evidence" value="ECO:0007669"/>
    <property type="project" value="InterPro"/>
</dbReference>
<evidence type="ECO:0000256" key="2">
    <source>
        <dbReference type="ARBA" id="ARBA00022630"/>
    </source>
</evidence>
<comment type="caution">
    <text evidence="6">The sequence shown here is derived from an EMBL/GenBank/DDBJ whole genome shotgun (WGS) entry which is preliminary data.</text>
</comment>
<dbReference type="PRINTS" id="PR00368">
    <property type="entry name" value="FADPNR"/>
</dbReference>
<dbReference type="Pfam" id="PF00743">
    <property type="entry name" value="FMO-like"/>
    <property type="match status" value="1"/>
</dbReference>
<organism evidence="6 7">
    <name type="scientific">Vermiconidia calcicola</name>
    <dbReference type="NCBI Taxonomy" id="1690605"/>
    <lineage>
        <taxon>Eukaryota</taxon>
        <taxon>Fungi</taxon>
        <taxon>Dikarya</taxon>
        <taxon>Ascomycota</taxon>
        <taxon>Pezizomycotina</taxon>
        <taxon>Dothideomycetes</taxon>
        <taxon>Dothideomycetidae</taxon>
        <taxon>Mycosphaerellales</taxon>
        <taxon>Extremaceae</taxon>
        <taxon>Vermiconidia</taxon>
    </lineage>
</organism>
<proteinExistence type="inferred from homology"/>
<dbReference type="PANTHER" id="PTHR42877:SF7">
    <property type="entry name" value="FLAVIN-BINDING MONOOXYGENASE-RELATED"/>
    <property type="match status" value="1"/>
</dbReference>
<evidence type="ECO:0000256" key="5">
    <source>
        <dbReference type="SAM" id="MobiDB-lite"/>
    </source>
</evidence>
<evidence type="ECO:0008006" key="8">
    <source>
        <dbReference type="Google" id="ProtNLM"/>
    </source>
</evidence>
<dbReference type="GO" id="GO:0050660">
    <property type="term" value="F:flavin adenine dinucleotide binding"/>
    <property type="evidence" value="ECO:0007669"/>
    <property type="project" value="InterPro"/>
</dbReference>
<evidence type="ECO:0000256" key="1">
    <source>
        <dbReference type="ARBA" id="ARBA00010139"/>
    </source>
</evidence>
<reference evidence="6 7" key="1">
    <citation type="submission" date="2023-06" db="EMBL/GenBank/DDBJ databases">
        <title>Black Yeasts Isolated from many extreme environments.</title>
        <authorList>
            <person name="Coleine C."/>
            <person name="Stajich J.E."/>
            <person name="Selbmann L."/>
        </authorList>
    </citation>
    <scope>NUCLEOTIDE SEQUENCE [LARGE SCALE GENOMIC DNA]</scope>
    <source>
        <strain evidence="6 7">CCFEE 5887</strain>
    </source>
</reference>
<evidence type="ECO:0000313" key="7">
    <source>
        <dbReference type="Proteomes" id="UP001345827"/>
    </source>
</evidence>
<comment type="similarity">
    <text evidence="1">Belongs to the FAD-binding monooxygenase family.</text>
</comment>
<dbReference type="InterPro" id="IPR020946">
    <property type="entry name" value="Flavin_mOase-like"/>
</dbReference>
<dbReference type="InterPro" id="IPR051209">
    <property type="entry name" value="FAD-bind_Monooxygenase_sf"/>
</dbReference>
<dbReference type="InterPro" id="IPR036188">
    <property type="entry name" value="FAD/NAD-bd_sf"/>
</dbReference>
<keyword evidence="4" id="KW-0560">Oxidoreductase</keyword>
<name>A0AAV9Q569_9PEZI</name>
<evidence type="ECO:0000256" key="4">
    <source>
        <dbReference type="ARBA" id="ARBA00023002"/>
    </source>
</evidence>
<keyword evidence="2" id="KW-0285">Flavoprotein</keyword>
<dbReference type="EMBL" id="JAXLQG010000009">
    <property type="protein sequence ID" value="KAK5535996.1"/>
    <property type="molecule type" value="Genomic_DNA"/>
</dbReference>
<dbReference type="SUPFAM" id="SSF51905">
    <property type="entry name" value="FAD/NAD(P)-binding domain"/>
    <property type="match status" value="1"/>
</dbReference>
<dbReference type="PANTHER" id="PTHR42877">
    <property type="entry name" value="L-ORNITHINE N(5)-MONOOXYGENASE-RELATED"/>
    <property type="match status" value="1"/>
</dbReference>